<dbReference type="Pfam" id="PF01925">
    <property type="entry name" value="TauE"/>
    <property type="match status" value="1"/>
</dbReference>
<evidence type="ECO:0000313" key="10">
    <source>
        <dbReference type="Proteomes" id="UP001453229"/>
    </source>
</evidence>
<dbReference type="RefSeq" id="WP_342595301.1">
    <property type="nucleotide sequence ID" value="NZ_CP151919.1"/>
</dbReference>
<feature type="transmembrane region" description="Helical" evidence="8">
    <location>
        <begin position="212"/>
        <end position="230"/>
    </location>
</feature>
<dbReference type="Proteomes" id="UP001453229">
    <property type="component" value="Chromosome"/>
</dbReference>
<evidence type="ECO:0000313" key="9">
    <source>
        <dbReference type="EMBL" id="XAD54690.1"/>
    </source>
</evidence>
<evidence type="ECO:0000256" key="1">
    <source>
        <dbReference type="ARBA" id="ARBA00004651"/>
    </source>
</evidence>
<keyword evidence="5 8" id="KW-0812">Transmembrane</keyword>
<proteinExistence type="inferred from homology"/>
<accession>A0ABZ3CUC8</accession>
<evidence type="ECO:0000256" key="3">
    <source>
        <dbReference type="ARBA" id="ARBA00022448"/>
    </source>
</evidence>
<evidence type="ECO:0000256" key="6">
    <source>
        <dbReference type="ARBA" id="ARBA00022989"/>
    </source>
</evidence>
<dbReference type="PANTHER" id="PTHR30269">
    <property type="entry name" value="TRANSMEMBRANE PROTEIN YFCA"/>
    <property type="match status" value="1"/>
</dbReference>
<keyword evidence="4 8" id="KW-1003">Cell membrane</keyword>
<protein>
    <recommendedName>
        <fullName evidence="8">Probable membrane transporter protein</fullName>
    </recommendedName>
</protein>
<feature type="transmembrane region" description="Helical" evidence="8">
    <location>
        <begin position="177"/>
        <end position="200"/>
    </location>
</feature>
<comment type="subcellular location">
    <subcellularLocation>
        <location evidence="1 8">Cell membrane</location>
        <topology evidence="1 8">Multi-pass membrane protein</topology>
    </subcellularLocation>
</comment>
<keyword evidence="3" id="KW-0813">Transport</keyword>
<evidence type="ECO:0000256" key="4">
    <source>
        <dbReference type="ARBA" id="ARBA00022475"/>
    </source>
</evidence>
<feature type="transmembrane region" description="Helical" evidence="8">
    <location>
        <begin position="32"/>
        <end position="55"/>
    </location>
</feature>
<keyword evidence="6 8" id="KW-1133">Transmembrane helix</keyword>
<comment type="similarity">
    <text evidence="2 8">Belongs to the 4-toluene sulfonate uptake permease (TSUP) (TC 2.A.102) family.</text>
</comment>
<evidence type="ECO:0000256" key="7">
    <source>
        <dbReference type="ARBA" id="ARBA00023136"/>
    </source>
</evidence>
<feature type="transmembrane region" description="Helical" evidence="8">
    <location>
        <begin position="100"/>
        <end position="116"/>
    </location>
</feature>
<keyword evidence="7 8" id="KW-0472">Membrane</keyword>
<dbReference type="PANTHER" id="PTHR30269:SF37">
    <property type="entry name" value="MEMBRANE TRANSPORTER PROTEIN"/>
    <property type="match status" value="1"/>
</dbReference>
<sequence length="259" mass="27036">MSSMPLLWPAVALACFAGLVRGYCGFGFAMLMALGLMLFLPPIEAVPLALLLDLITSVGLWRRACRLADWPRLRRLLLGMLVATVVGVSLITSIPASPMRISIALLALAGALALLWRREPSQALAATDIATSGGATPPPGRLSSIAAGGISGLCMTLASSGGPPLMLYLLHQRMRPVVLRATAILFFAASSGASLIGLGLAGGLDGTTLSRAAWLLVPALLGNGLGQWAFERSPPRSLKVTVAPLLIVLSIWVLAREIL</sequence>
<name>A0ABZ3CUC8_9GAMM</name>
<evidence type="ECO:0000256" key="2">
    <source>
        <dbReference type="ARBA" id="ARBA00009142"/>
    </source>
</evidence>
<reference evidence="9 10" key="1">
    <citation type="submission" date="2024-04" db="EMBL/GenBank/DDBJ databases">
        <title>Salinicola lusitanus LLJ914,a marine bacterium isolated from the Okinawa Trough.</title>
        <authorList>
            <person name="Li J."/>
        </authorList>
    </citation>
    <scope>NUCLEOTIDE SEQUENCE [LARGE SCALE GENOMIC DNA]</scope>
    <source>
        <strain evidence="9 10">LLJ914</strain>
    </source>
</reference>
<organism evidence="9 10">
    <name type="scientific">Salinicola lusitanus</name>
    <dbReference type="NCBI Taxonomy" id="1949085"/>
    <lineage>
        <taxon>Bacteria</taxon>
        <taxon>Pseudomonadati</taxon>
        <taxon>Pseudomonadota</taxon>
        <taxon>Gammaproteobacteria</taxon>
        <taxon>Oceanospirillales</taxon>
        <taxon>Halomonadaceae</taxon>
        <taxon>Salinicola</taxon>
    </lineage>
</organism>
<evidence type="ECO:0000256" key="5">
    <source>
        <dbReference type="ARBA" id="ARBA00022692"/>
    </source>
</evidence>
<gene>
    <name evidence="9" type="ORF">AAGT95_01590</name>
</gene>
<feature type="transmembrane region" description="Helical" evidence="8">
    <location>
        <begin position="237"/>
        <end position="255"/>
    </location>
</feature>
<dbReference type="InterPro" id="IPR002781">
    <property type="entry name" value="TM_pro_TauE-like"/>
</dbReference>
<feature type="transmembrane region" description="Helical" evidence="8">
    <location>
        <begin position="76"/>
        <end position="94"/>
    </location>
</feature>
<keyword evidence="10" id="KW-1185">Reference proteome</keyword>
<dbReference type="EMBL" id="CP151919">
    <property type="protein sequence ID" value="XAD54690.1"/>
    <property type="molecule type" value="Genomic_DNA"/>
</dbReference>
<dbReference type="InterPro" id="IPR052017">
    <property type="entry name" value="TSUP"/>
</dbReference>
<evidence type="ECO:0000256" key="8">
    <source>
        <dbReference type="RuleBase" id="RU363041"/>
    </source>
</evidence>